<evidence type="ECO:0000256" key="3">
    <source>
        <dbReference type="ARBA" id="ARBA00022692"/>
    </source>
</evidence>
<evidence type="ECO:0000313" key="8">
    <source>
        <dbReference type="EMBL" id="SUZ66463.1"/>
    </source>
</evidence>
<gene>
    <name evidence="8" type="ORF">METZ01_LOCUS19317</name>
</gene>
<reference evidence="8" key="1">
    <citation type="submission" date="2018-05" db="EMBL/GenBank/DDBJ databases">
        <authorList>
            <person name="Lanie J.A."/>
            <person name="Ng W.-L."/>
            <person name="Kazmierczak K.M."/>
            <person name="Andrzejewski T.M."/>
            <person name="Davidsen T.M."/>
            <person name="Wayne K.J."/>
            <person name="Tettelin H."/>
            <person name="Glass J.I."/>
            <person name="Rusch D."/>
            <person name="Podicherti R."/>
            <person name="Tsui H.-C.T."/>
            <person name="Winkler M.E."/>
        </authorList>
    </citation>
    <scope>NUCLEOTIDE SEQUENCE</scope>
</reference>
<dbReference type="EMBL" id="UINC01000984">
    <property type="protein sequence ID" value="SUZ66463.1"/>
    <property type="molecule type" value="Genomic_DNA"/>
</dbReference>
<feature type="transmembrane region" description="Helical" evidence="6">
    <location>
        <begin position="250"/>
        <end position="267"/>
    </location>
</feature>
<evidence type="ECO:0000259" key="7">
    <source>
        <dbReference type="Pfam" id="PF00892"/>
    </source>
</evidence>
<feature type="transmembrane region" description="Helical" evidence="6">
    <location>
        <begin position="157"/>
        <end position="174"/>
    </location>
</feature>
<dbReference type="GO" id="GO:0005886">
    <property type="term" value="C:plasma membrane"/>
    <property type="evidence" value="ECO:0007669"/>
    <property type="project" value="UniProtKB-SubCell"/>
</dbReference>
<proteinExistence type="predicted"/>
<feature type="transmembrane region" description="Helical" evidence="6">
    <location>
        <begin position="128"/>
        <end position="145"/>
    </location>
</feature>
<evidence type="ECO:0000256" key="4">
    <source>
        <dbReference type="ARBA" id="ARBA00022989"/>
    </source>
</evidence>
<dbReference type="SUPFAM" id="SSF103481">
    <property type="entry name" value="Multidrug resistance efflux transporter EmrE"/>
    <property type="match status" value="2"/>
</dbReference>
<sequence length="294" mass="32392">MSRSSRETRLILLLILAMVTWGLSWTNAKVLGTYAPAVVLVFWRFLFAALTMVPVLVFFKQKLSISRKGFIFSLAGAVCISLYNLLFFVGTHLGSAGIGGVIVPAMNPILAFMGAVIIFRQDYSKTDILGLFLGLIGGSIVLRVWDFSFEQITNSGNIYFILASACWAVLTLISSRTHALIQTLTFSFWVYFLSAVFFFPFVICSSGLSIFFMDWIFWIHMLFVSIGAMVFATTVYFFGTVALGSDKASAFIFIVPVSAILFSIILLDEPLESSTAVGGILAMSAVYLINNKPK</sequence>
<organism evidence="8">
    <name type="scientific">marine metagenome</name>
    <dbReference type="NCBI Taxonomy" id="408172"/>
    <lineage>
        <taxon>unclassified sequences</taxon>
        <taxon>metagenomes</taxon>
        <taxon>ecological metagenomes</taxon>
    </lineage>
</organism>
<feature type="transmembrane region" description="Helical" evidence="6">
    <location>
        <begin position="96"/>
        <end position="119"/>
    </location>
</feature>
<name>A0A381PLY4_9ZZZZ</name>
<keyword evidence="2" id="KW-1003">Cell membrane</keyword>
<dbReference type="InterPro" id="IPR050638">
    <property type="entry name" value="AA-Vitamin_Transporters"/>
</dbReference>
<protein>
    <recommendedName>
        <fullName evidence="7">EamA domain-containing protein</fullName>
    </recommendedName>
</protein>
<dbReference type="InterPro" id="IPR037185">
    <property type="entry name" value="EmrE-like"/>
</dbReference>
<feature type="domain" description="EamA" evidence="7">
    <location>
        <begin position="155"/>
        <end position="290"/>
    </location>
</feature>
<comment type="subcellular location">
    <subcellularLocation>
        <location evidence="1">Cell membrane</location>
        <topology evidence="1">Multi-pass membrane protein</topology>
    </subcellularLocation>
</comment>
<keyword evidence="4 6" id="KW-1133">Transmembrane helix</keyword>
<dbReference type="Pfam" id="PF00892">
    <property type="entry name" value="EamA"/>
    <property type="match status" value="2"/>
</dbReference>
<evidence type="ECO:0000256" key="1">
    <source>
        <dbReference type="ARBA" id="ARBA00004651"/>
    </source>
</evidence>
<dbReference type="InterPro" id="IPR000620">
    <property type="entry name" value="EamA_dom"/>
</dbReference>
<dbReference type="PANTHER" id="PTHR32322:SF18">
    <property type="entry name" value="S-ADENOSYLMETHIONINE_S-ADENOSYLHOMOCYSTEINE TRANSPORTER"/>
    <property type="match status" value="1"/>
</dbReference>
<evidence type="ECO:0000256" key="6">
    <source>
        <dbReference type="SAM" id="Phobius"/>
    </source>
</evidence>
<feature type="transmembrane region" description="Helical" evidence="6">
    <location>
        <begin position="38"/>
        <end position="59"/>
    </location>
</feature>
<keyword evidence="5 6" id="KW-0472">Membrane</keyword>
<accession>A0A381PLY4</accession>
<evidence type="ECO:0000256" key="5">
    <source>
        <dbReference type="ARBA" id="ARBA00023136"/>
    </source>
</evidence>
<feature type="transmembrane region" description="Helical" evidence="6">
    <location>
        <begin position="71"/>
        <end position="90"/>
    </location>
</feature>
<feature type="transmembrane region" description="Helical" evidence="6">
    <location>
        <begin position="217"/>
        <end position="238"/>
    </location>
</feature>
<dbReference type="AlphaFoldDB" id="A0A381PLY4"/>
<feature type="domain" description="EamA" evidence="7">
    <location>
        <begin position="11"/>
        <end position="141"/>
    </location>
</feature>
<evidence type="ECO:0000256" key="2">
    <source>
        <dbReference type="ARBA" id="ARBA00022475"/>
    </source>
</evidence>
<dbReference type="PANTHER" id="PTHR32322">
    <property type="entry name" value="INNER MEMBRANE TRANSPORTER"/>
    <property type="match status" value="1"/>
</dbReference>
<feature type="transmembrane region" description="Helical" evidence="6">
    <location>
        <begin position="273"/>
        <end position="290"/>
    </location>
</feature>
<feature type="transmembrane region" description="Helical" evidence="6">
    <location>
        <begin position="186"/>
        <end position="211"/>
    </location>
</feature>
<keyword evidence="3 6" id="KW-0812">Transmembrane</keyword>